<evidence type="ECO:0000259" key="12">
    <source>
        <dbReference type="PROSITE" id="PS51873"/>
    </source>
</evidence>
<dbReference type="PROSITE" id="PS00518">
    <property type="entry name" value="ZF_RING_1"/>
    <property type="match status" value="1"/>
</dbReference>
<organism evidence="13 14">
    <name type="scientific">Gymnopilus dilepis</name>
    <dbReference type="NCBI Taxonomy" id="231916"/>
    <lineage>
        <taxon>Eukaryota</taxon>
        <taxon>Fungi</taxon>
        <taxon>Dikarya</taxon>
        <taxon>Basidiomycota</taxon>
        <taxon>Agaricomycotina</taxon>
        <taxon>Agaricomycetes</taxon>
        <taxon>Agaricomycetidae</taxon>
        <taxon>Agaricales</taxon>
        <taxon>Agaricineae</taxon>
        <taxon>Hymenogastraceae</taxon>
        <taxon>Gymnopilus</taxon>
    </lineage>
</organism>
<keyword evidence="4" id="KW-0479">Metal-binding</keyword>
<evidence type="ECO:0000256" key="4">
    <source>
        <dbReference type="ARBA" id="ARBA00022723"/>
    </source>
</evidence>
<feature type="compositionally biased region" description="Low complexity" evidence="10">
    <location>
        <begin position="158"/>
        <end position="177"/>
    </location>
</feature>
<keyword evidence="6 9" id="KW-0863">Zinc-finger</keyword>
<dbReference type="EC" id="2.3.2.31" evidence="2"/>
<name>A0A409XZK8_9AGAR</name>
<dbReference type="InterPro" id="IPR017907">
    <property type="entry name" value="Znf_RING_CS"/>
</dbReference>
<feature type="region of interest" description="Disordered" evidence="10">
    <location>
        <begin position="1"/>
        <end position="42"/>
    </location>
</feature>
<dbReference type="FunFam" id="1.20.120.1750:FF:000007">
    <property type="entry name" value="RBR-type E3 ubiquitin transferase"/>
    <property type="match status" value="1"/>
</dbReference>
<comment type="catalytic activity">
    <reaction evidence="1">
        <text>[E2 ubiquitin-conjugating enzyme]-S-ubiquitinyl-L-cysteine + [acceptor protein]-L-lysine = [E2 ubiquitin-conjugating enzyme]-L-cysteine + [acceptor protein]-N(6)-ubiquitinyl-L-lysine.</text>
        <dbReference type="EC" id="2.3.2.31"/>
    </reaction>
</comment>
<comment type="caution">
    <text evidence="13">The sequence shown here is derived from an EMBL/GenBank/DDBJ whole genome shotgun (WGS) entry which is preliminary data.</text>
</comment>
<dbReference type="PROSITE" id="PS50089">
    <property type="entry name" value="ZF_RING_2"/>
    <property type="match status" value="1"/>
</dbReference>
<reference evidence="13 14" key="1">
    <citation type="journal article" date="2018" name="Evol. Lett.">
        <title>Horizontal gene cluster transfer increased hallucinogenic mushroom diversity.</title>
        <authorList>
            <person name="Reynolds H.T."/>
            <person name="Vijayakumar V."/>
            <person name="Gluck-Thaler E."/>
            <person name="Korotkin H.B."/>
            <person name="Matheny P.B."/>
            <person name="Slot J.C."/>
        </authorList>
    </citation>
    <scope>NUCLEOTIDE SEQUENCE [LARGE SCALE GENOMIC DNA]</scope>
    <source>
        <strain evidence="13 14">SRW20</strain>
    </source>
</reference>
<dbReference type="STRING" id="231916.A0A409XZK8"/>
<dbReference type="Proteomes" id="UP000284706">
    <property type="component" value="Unassembled WGS sequence"/>
</dbReference>
<dbReference type="GO" id="GO:0008270">
    <property type="term" value="F:zinc ion binding"/>
    <property type="evidence" value="ECO:0007669"/>
    <property type="project" value="UniProtKB-KW"/>
</dbReference>
<evidence type="ECO:0000259" key="11">
    <source>
        <dbReference type="PROSITE" id="PS50089"/>
    </source>
</evidence>
<evidence type="ECO:0000256" key="1">
    <source>
        <dbReference type="ARBA" id="ARBA00001798"/>
    </source>
</evidence>
<accession>A0A409XZK8</accession>
<dbReference type="PANTHER" id="PTHR11685">
    <property type="entry name" value="RBR FAMILY RING FINGER AND IBR DOMAIN-CONTAINING"/>
    <property type="match status" value="1"/>
</dbReference>
<feature type="domain" description="RING-type" evidence="12">
    <location>
        <begin position="188"/>
        <end position="442"/>
    </location>
</feature>
<dbReference type="Pfam" id="PF21235">
    <property type="entry name" value="UBA_ARI1"/>
    <property type="match status" value="1"/>
</dbReference>
<dbReference type="InterPro" id="IPR001841">
    <property type="entry name" value="Znf_RING"/>
</dbReference>
<keyword evidence="3" id="KW-0808">Transferase</keyword>
<dbReference type="Gene3D" id="3.30.40.10">
    <property type="entry name" value="Zinc/RING finger domain, C3HC4 (zinc finger)"/>
    <property type="match status" value="1"/>
</dbReference>
<dbReference type="GO" id="GO:0061630">
    <property type="term" value="F:ubiquitin protein ligase activity"/>
    <property type="evidence" value="ECO:0007669"/>
    <property type="project" value="UniProtKB-EC"/>
</dbReference>
<feature type="domain" description="RING-type" evidence="11">
    <location>
        <begin position="192"/>
        <end position="236"/>
    </location>
</feature>
<feature type="compositionally biased region" description="Polar residues" evidence="10">
    <location>
        <begin position="133"/>
        <end position="151"/>
    </location>
</feature>
<dbReference type="EMBL" id="NHYE01001392">
    <property type="protein sequence ID" value="PPQ96159.1"/>
    <property type="molecule type" value="Genomic_DNA"/>
</dbReference>
<evidence type="ECO:0000313" key="13">
    <source>
        <dbReference type="EMBL" id="PPQ96159.1"/>
    </source>
</evidence>
<dbReference type="InterPro" id="IPR045840">
    <property type="entry name" value="Ariadne"/>
</dbReference>
<protein>
    <recommendedName>
        <fullName evidence="2">RBR-type E3 ubiquitin transferase</fullName>
        <ecNumber evidence="2">2.3.2.31</ecNumber>
    </recommendedName>
</protein>
<dbReference type="SUPFAM" id="SSF57850">
    <property type="entry name" value="RING/U-box"/>
    <property type="match status" value="2"/>
</dbReference>
<keyword evidence="14" id="KW-1185">Reference proteome</keyword>
<evidence type="ECO:0000313" key="14">
    <source>
        <dbReference type="Proteomes" id="UP000284706"/>
    </source>
</evidence>
<dbReference type="PROSITE" id="PS51873">
    <property type="entry name" value="TRIAD"/>
    <property type="match status" value="1"/>
</dbReference>
<dbReference type="AlphaFoldDB" id="A0A409XZK8"/>
<dbReference type="Gene3D" id="1.20.120.1750">
    <property type="match status" value="1"/>
</dbReference>
<dbReference type="FunCoup" id="A0A409XZK8">
    <property type="interactions" value="420"/>
</dbReference>
<keyword evidence="5" id="KW-0677">Repeat</keyword>
<dbReference type="InterPro" id="IPR013083">
    <property type="entry name" value="Znf_RING/FYVE/PHD"/>
</dbReference>
<dbReference type="CDD" id="cd20356">
    <property type="entry name" value="Rcat_RBR_HHARI-like"/>
    <property type="match status" value="1"/>
</dbReference>
<evidence type="ECO:0000256" key="3">
    <source>
        <dbReference type="ARBA" id="ARBA00022679"/>
    </source>
</evidence>
<evidence type="ECO:0000256" key="7">
    <source>
        <dbReference type="ARBA" id="ARBA00022786"/>
    </source>
</evidence>
<evidence type="ECO:0000256" key="10">
    <source>
        <dbReference type="SAM" id="MobiDB-lite"/>
    </source>
</evidence>
<dbReference type="SMART" id="SM00647">
    <property type="entry name" value="IBR"/>
    <property type="match status" value="2"/>
</dbReference>
<dbReference type="InParanoid" id="A0A409XZK8"/>
<dbReference type="InterPro" id="IPR048962">
    <property type="entry name" value="ARIH1-like_UBL"/>
</dbReference>
<dbReference type="Pfam" id="PF19422">
    <property type="entry name" value="Ariadne"/>
    <property type="match status" value="1"/>
</dbReference>
<evidence type="ECO:0000256" key="8">
    <source>
        <dbReference type="ARBA" id="ARBA00022833"/>
    </source>
</evidence>
<sequence>MSSDYEFSDDDYDAYDDEEMIDGTQDEEEGSGDEMMDNFGDDFKVVPKGKQKSYEVEYESLSQQDVENMMQKDVEHICGIFGVDEDTASLLLRHMKWNKERLIEKYMDNPTAMLVAAGVNLPEAPPPPPPARTHSNAATQSSARRPTTRGTSKLLGLASGPKSAKSPTSPTSYASPKPLHRQLSKKDEGFVCQICFNDAPNLQTLSLDCEHTYCTDCWTDYVASKIRDESEHCIRCMAEGCALVAPDRFIKDVLLPESGNPGADPRREQNAKTWARFQELLVRHFVGCNPSLKFCPYPSCTNTVSCPSAASKSTLTTIVPTVSCGARGIGNEIQQLSQSQQNGLSLQGKEHIFCFGCPIESDHRPVICNVAKMWLKKCRDDSETANWIKSNTKECPACQSTIEKNGGCNHMTCKKCKHEFCWVCMGPWSEHGTSWYSCNRYDEKAGIEARDAQSKSRASLERYLHYYNRWANHEQSAKLSVDLYAKTEKKMEEMQITSTLTWIEVQFMKKAVEEVEKCRMTLKWTYAMAYYLARGNEKELFEDNQRDLEKAVEDLSELLESPIEPENIPTLRQGVTNKTVYVQKRNEIVLEDTANGFLDGRWRWNVPVEGFDDPEELL</sequence>
<evidence type="ECO:0000256" key="6">
    <source>
        <dbReference type="ARBA" id="ARBA00022771"/>
    </source>
</evidence>
<feature type="region of interest" description="Disordered" evidence="10">
    <location>
        <begin position="119"/>
        <end position="180"/>
    </location>
</feature>
<dbReference type="OrthoDB" id="10009520at2759"/>
<evidence type="ECO:0000256" key="5">
    <source>
        <dbReference type="ARBA" id="ARBA00022737"/>
    </source>
</evidence>
<keyword evidence="7" id="KW-0833">Ubl conjugation pathway</keyword>
<dbReference type="GO" id="GO:0016567">
    <property type="term" value="P:protein ubiquitination"/>
    <property type="evidence" value="ECO:0007669"/>
    <property type="project" value="InterPro"/>
</dbReference>
<feature type="compositionally biased region" description="Acidic residues" evidence="10">
    <location>
        <begin position="1"/>
        <end position="40"/>
    </location>
</feature>
<evidence type="ECO:0000256" key="2">
    <source>
        <dbReference type="ARBA" id="ARBA00012251"/>
    </source>
</evidence>
<dbReference type="CDD" id="cd20346">
    <property type="entry name" value="BRcat_RBR_ANKIB1"/>
    <property type="match status" value="1"/>
</dbReference>
<dbReference type="InterPro" id="IPR031127">
    <property type="entry name" value="E3_UB_ligase_RBR"/>
</dbReference>
<proteinExistence type="predicted"/>
<gene>
    <name evidence="13" type="ORF">CVT26_004794</name>
</gene>
<dbReference type="Pfam" id="PF22191">
    <property type="entry name" value="IBR_1"/>
    <property type="match status" value="1"/>
</dbReference>
<evidence type="ECO:0000256" key="9">
    <source>
        <dbReference type="PROSITE-ProRule" id="PRU00175"/>
    </source>
</evidence>
<keyword evidence="8" id="KW-0862">Zinc</keyword>
<dbReference type="InterPro" id="IPR002867">
    <property type="entry name" value="IBR_dom"/>
</dbReference>
<dbReference type="InterPro" id="IPR044066">
    <property type="entry name" value="TRIAD_supradom"/>
</dbReference>